<dbReference type="GO" id="GO:0005615">
    <property type="term" value="C:extracellular space"/>
    <property type="evidence" value="ECO:0007669"/>
    <property type="project" value="InterPro"/>
</dbReference>
<dbReference type="InterPro" id="IPR042178">
    <property type="entry name" value="Serpin_sf_1"/>
</dbReference>
<dbReference type="InterPro" id="IPR023796">
    <property type="entry name" value="Serpin_dom"/>
</dbReference>
<dbReference type="InterPro" id="IPR036186">
    <property type="entry name" value="Serpin_sf"/>
</dbReference>
<dbReference type="PANTHER" id="PTHR11461:SF211">
    <property type="entry name" value="GH10112P-RELATED"/>
    <property type="match status" value="1"/>
</dbReference>
<dbReference type="Pfam" id="PF00079">
    <property type="entry name" value="Serpin"/>
    <property type="match status" value="1"/>
</dbReference>
<keyword evidence="2" id="KW-0812">Transmembrane</keyword>
<dbReference type="PANTHER" id="PTHR11461">
    <property type="entry name" value="SERINE PROTEASE INHIBITOR, SERPIN"/>
    <property type="match status" value="1"/>
</dbReference>
<evidence type="ECO:0000259" key="3">
    <source>
        <dbReference type="SMART" id="SM00093"/>
    </source>
</evidence>
<feature type="transmembrane region" description="Helical" evidence="2">
    <location>
        <begin position="7"/>
        <end position="26"/>
    </location>
</feature>
<organism evidence="4 5">
    <name type="scientific">Candidatus Bilamarchaeum dharawalense</name>
    <dbReference type="NCBI Taxonomy" id="2885759"/>
    <lineage>
        <taxon>Archaea</taxon>
        <taxon>Candidatus Micrarchaeota</taxon>
        <taxon>Candidatus Micrarchaeia</taxon>
        <taxon>Candidatus Anstonellales</taxon>
        <taxon>Candidatus Bilamarchaeaceae</taxon>
        <taxon>Candidatus Bilamarchaeum</taxon>
    </lineage>
</organism>
<evidence type="ECO:0000313" key="5">
    <source>
        <dbReference type="Proteomes" id="UP000789941"/>
    </source>
</evidence>
<dbReference type="SUPFAM" id="SSF56574">
    <property type="entry name" value="Serpins"/>
    <property type="match status" value="1"/>
</dbReference>
<keyword evidence="2" id="KW-0472">Membrane</keyword>
<comment type="caution">
    <text evidence="4">The sequence shown here is derived from an EMBL/GenBank/DDBJ whole genome shotgun (WGS) entry which is preliminary data.</text>
</comment>
<sequence>MIQIRYFGVILAIVIFLFGCVTPPPFEDNHSIANNSFIPTVNTTDISVAHNNLGFNLFHKLTQPGKNLFISPSSISFALGMVHSGAAGQTEIDMAKVLSIQTIDQPDLANFNLIKALGEDKSVELSIADSIWLDDGFSIKPDYQKNMEKYYLARISNVDFSNPQSATTVNGWVSDNTRGKITKIIDPPLDGVEAILINAVYFKGKWTSPFNASLTTNRTFTFSDGQTKQIAMMQKKSSFDYLENDQFQAVRLPYGNQSLAMYVFLPKQPLIGSQKIEDFVQNMDSAKWNDWLGSFSHESGTVILPKFKMEYSTELDEQLKQLGMASAFSDNADFSNMAIEPVKISRVIHKTYIETNEEGSEAAAVTAVVMVATSAPGPYTPPKEFYMDVNRPFFFAIQDDKTGEILFMGVVNDPTAS</sequence>
<comment type="similarity">
    <text evidence="1">Belongs to the serpin family.</text>
</comment>
<protein>
    <submittedName>
        <fullName evidence="4">Serpin (Serine protease inhibitor)</fullName>
    </submittedName>
</protein>
<accession>A0A5E4LNQ2</accession>
<dbReference type="InterPro" id="IPR023795">
    <property type="entry name" value="Serpin_CS"/>
</dbReference>
<evidence type="ECO:0000256" key="2">
    <source>
        <dbReference type="SAM" id="Phobius"/>
    </source>
</evidence>
<gene>
    <name evidence="4" type="ORF">LFW2832_01204</name>
</gene>
<dbReference type="InterPro" id="IPR042185">
    <property type="entry name" value="Serpin_sf_2"/>
</dbReference>
<evidence type="ECO:0000256" key="1">
    <source>
        <dbReference type="RuleBase" id="RU000411"/>
    </source>
</evidence>
<keyword evidence="2" id="KW-1133">Transmembrane helix</keyword>
<evidence type="ECO:0000313" key="4">
    <source>
        <dbReference type="EMBL" id="VVC02718.1"/>
    </source>
</evidence>
<dbReference type="GO" id="GO:0004867">
    <property type="term" value="F:serine-type endopeptidase inhibitor activity"/>
    <property type="evidence" value="ECO:0007669"/>
    <property type="project" value="InterPro"/>
</dbReference>
<proteinExistence type="inferred from homology"/>
<dbReference type="CDD" id="cd19588">
    <property type="entry name" value="serpin_miropin-like"/>
    <property type="match status" value="1"/>
</dbReference>
<dbReference type="PROSITE" id="PS51257">
    <property type="entry name" value="PROKAR_LIPOPROTEIN"/>
    <property type="match status" value="1"/>
</dbReference>
<dbReference type="InterPro" id="IPR000215">
    <property type="entry name" value="Serpin_fam"/>
</dbReference>
<dbReference type="AlphaFoldDB" id="A0A5E4LNQ2"/>
<dbReference type="Gene3D" id="2.30.39.10">
    <property type="entry name" value="Alpha-1-antitrypsin, domain 1"/>
    <property type="match status" value="1"/>
</dbReference>
<reference evidence="4 5" key="1">
    <citation type="submission" date="2019-08" db="EMBL/GenBank/DDBJ databases">
        <authorList>
            <person name="Vazquez-Campos X."/>
        </authorList>
    </citation>
    <scope>NUCLEOTIDE SEQUENCE [LARGE SCALE GENOMIC DNA]</scope>
    <source>
        <strain evidence="4">LFW-283_2</strain>
    </source>
</reference>
<dbReference type="PROSITE" id="PS00284">
    <property type="entry name" value="SERPIN"/>
    <property type="match status" value="1"/>
</dbReference>
<dbReference type="Gene3D" id="3.30.497.10">
    <property type="entry name" value="Antithrombin, subunit I, domain 2"/>
    <property type="match status" value="1"/>
</dbReference>
<dbReference type="Proteomes" id="UP000789941">
    <property type="component" value="Unassembled WGS sequence"/>
</dbReference>
<name>A0A5E4LNQ2_9ARCH</name>
<feature type="domain" description="Serpin" evidence="3">
    <location>
        <begin position="55"/>
        <end position="414"/>
    </location>
</feature>
<dbReference type="SMART" id="SM00093">
    <property type="entry name" value="SERPIN"/>
    <property type="match status" value="1"/>
</dbReference>
<dbReference type="EMBL" id="CABMJJ010000002">
    <property type="protein sequence ID" value="VVC02718.1"/>
    <property type="molecule type" value="Genomic_DNA"/>
</dbReference>